<keyword evidence="1" id="KW-0472">Membrane</keyword>
<sequence>MMDAFGALVRASWAPIARGALDGVELNDVDVLVVAECAAFAAWCLLGSWVWKTYSFVDQLWSVTPVVYVATYAYHGVGTAARARLTLMLGLALLWGARLTYNFARKGGYAGEEDYRWGELRKNKLLRNPIVWQLFNVSFIAVYQNVLLLLIALPAAVAYRSKEALAWRGADGVALCAWTAAFLVEVAADEQQWRFQRSKRGLARKVKGWKEDYERGFLTHALFAWSRHPNFWAEQTMWVSFSGFAAASLKSKAFFTPALIGPILLILLFQGSTSFTEAITGKKYPDYKAYQDATSRLLPLPRRRALPPPTKKD</sequence>
<dbReference type="Gramene" id="ABO95671">
    <property type="protein sequence ID" value="ABO95671"/>
    <property type="gene ID" value="OSTLU_15223"/>
</dbReference>
<feature type="transmembrane region" description="Helical" evidence="1">
    <location>
        <begin position="165"/>
        <end position="188"/>
    </location>
</feature>
<dbReference type="Proteomes" id="UP000001568">
    <property type="component" value="Chromosome 4"/>
</dbReference>
<accession>A4RWR8</accession>
<dbReference type="PANTHER" id="PTHR32251:SF23">
    <property type="entry name" value="3-OXO-5-ALPHA-STEROID 4-DEHYDROGENASE (DUF1295)"/>
    <property type="match status" value="1"/>
</dbReference>
<dbReference type="AlphaFoldDB" id="A4RWR8"/>
<dbReference type="InterPro" id="IPR010721">
    <property type="entry name" value="UstE-like"/>
</dbReference>
<evidence type="ECO:0000256" key="1">
    <source>
        <dbReference type="SAM" id="Phobius"/>
    </source>
</evidence>
<keyword evidence="3" id="KW-1185">Reference proteome</keyword>
<evidence type="ECO:0008006" key="4">
    <source>
        <dbReference type="Google" id="ProtNLM"/>
    </source>
</evidence>
<dbReference type="KEGG" id="olu:OSTLU_15223"/>
<organism evidence="2 3">
    <name type="scientific">Ostreococcus lucimarinus (strain CCE9901)</name>
    <dbReference type="NCBI Taxonomy" id="436017"/>
    <lineage>
        <taxon>Eukaryota</taxon>
        <taxon>Viridiplantae</taxon>
        <taxon>Chlorophyta</taxon>
        <taxon>Mamiellophyceae</taxon>
        <taxon>Mamiellales</taxon>
        <taxon>Bathycoccaceae</taxon>
        <taxon>Ostreococcus</taxon>
    </lineage>
</organism>
<dbReference type="Pfam" id="PF06966">
    <property type="entry name" value="DUF1295"/>
    <property type="match status" value="1"/>
</dbReference>
<dbReference type="Gene3D" id="1.20.120.1630">
    <property type="match status" value="1"/>
</dbReference>
<evidence type="ECO:0000313" key="3">
    <source>
        <dbReference type="Proteomes" id="UP000001568"/>
    </source>
</evidence>
<dbReference type="OMA" id="LWITERI"/>
<dbReference type="PANTHER" id="PTHR32251">
    <property type="entry name" value="3-OXO-5-ALPHA-STEROID 4-DEHYDROGENASE"/>
    <property type="match status" value="1"/>
</dbReference>
<dbReference type="OrthoDB" id="201504at2759"/>
<dbReference type="RefSeq" id="XP_001417378.1">
    <property type="nucleotide sequence ID" value="XM_001417341.1"/>
</dbReference>
<evidence type="ECO:0000313" key="2">
    <source>
        <dbReference type="EMBL" id="ABO95671.1"/>
    </source>
</evidence>
<dbReference type="EMBL" id="CP000584">
    <property type="protein sequence ID" value="ABO95671.1"/>
    <property type="molecule type" value="Genomic_DNA"/>
</dbReference>
<reference evidence="2 3" key="1">
    <citation type="journal article" date="2007" name="Proc. Natl. Acad. Sci. U.S.A.">
        <title>The tiny eukaryote Ostreococcus provides genomic insights into the paradox of plankton speciation.</title>
        <authorList>
            <person name="Palenik B."/>
            <person name="Grimwood J."/>
            <person name="Aerts A."/>
            <person name="Rouze P."/>
            <person name="Salamov A."/>
            <person name="Putnam N."/>
            <person name="Dupont C."/>
            <person name="Jorgensen R."/>
            <person name="Derelle E."/>
            <person name="Rombauts S."/>
            <person name="Zhou K."/>
            <person name="Otillar R."/>
            <person name="Merchant S.S."/>
            <person name="Podell S."/>
            <person name="Gaasterland T."/>
            <person name="Napoli C."/>
            <person name="Gendler K."/>
            <person name="Manuell A."/>
            <person name="Tai V."/>
            <person name="Vallon O."/>
            <person name="Piganeau G."/>
            <person name="Jancek S."/>
            <person name="Heijde M."/>
            <person name="Jabbari K."/>
            <person name="Bowler C."/>
            <person name="Lohr M."/>
            <person name="Robbens S."/>
            <person name="Werner G."/>
            <person name="Dubchak I."/>
            <person name="Pazour G.J."/>
            <person name="Ren Q."/>
            <person name="Paulsen I."/>
            <person name="Delwiche C."/>
            <person name="Schmutz J."/>
            <person name="Rokhsar D."/>
            <person name="Van de Peer Y."/>
            <person name="Moreau H."/>
            <person name="Grigoriev I.V."/>
        </authorList>
    </citation>
    <scope>NUCLEOTIDE SEQUENCE [LARGE SCALE GENOMIC DNA]</scope>
    <source>
        <strain evidence="2 3">CCE9901</strain>
    </source>
</reference>
<keyword evidence="1" id="KW-0812">Transmembrane</keyword>
<dbReference type="GeneID" id="5001578"/>
<proteinExistence type="predicted"/>
<dbReference type="GO" id="GO:0016020">
    <property type="term" value="C:membrane"/>
    <property type="evidence" value="ECO:0007669"/>
    <property type="project" value="TreeGrafter"/>
</dbReference>
<gene>
    <name evidence="2" type="ORF">OSTLU_15223</name>
</gene>
<keyword evidence="1" id="KW-1133">Transmembrane helix</keyword>
<dbReference type="HOGENOM" id="CLU_043418_0_1_1"/>
<feature type="transmembrane region" description="Helical" evidence="1">
    <location>
        <begin position="130"/>
        <end position="153"/>
    </location>
</feature>
<name>A4RWR8_OSTLU</name>
<protein>
    <recommendedName>
        <fullName evidence="4">Steroid 5-alpha reductase C-terminal domain-containing protein</fullName>
    </recommendedName>
</protein>
<dbReference type="eggNOG" id="KOG4650">
    <property type="taxonomic scope" value="Eukaryota"/>
</dbReference>